<keyword evidence="1" id="KW-0472">Membrane</keyword>
<dbReference type="NCBIfam" id="TIGR04057">
    <property type="entry name" value="SusC_RagA_signa"/>
    <property type="match status" value="1"/>
</dbReference>
<dbReference type="FunFam" id="2.170.130.10:FF:000003">
    <property type="entry name" value="SusC/RagA family TonB-linked outer membrane protein"/>
    <property type="match status" value="1"/>
</dbReference>
<dbReference type="Proteomes" id="UP000016496">
    <property type="component" value="Unassembled WGS sequence"/>
</dbReference>
<dbReference type="NCBIfam" id="TIGR04056">
    <property type="entry name" value="OMP_RagA_SusC"/>
    <property type="match status" value="1"/>
</dbReference>
<dbReference type="InterPro" id="IPR023997">
    <property type="entry name" value="TonB-dep_OMP_SusC/RagA_CS"/>
</dbReference>
<dbReference type="OrthoDB" id="721000at2"/>
<comment type="similarity">
    <text evidence="1">Belongs to the TonB-dependent receptor family.</text>
</comment>
<dbReference type="Pfam" id="PF07715">
    <property type="entry name" value="Plug"/>
    <property type="match status" value="1"/>
</dbReference>
<gene>
    <name evidence="3" type="ORF">HMPREF1981_03061</name>
</gene>
<dbReference type="GO" id="GO:0009279">
    <property type="term" value="C:cell outer membrane"/>
    <property type="evidence" value="ECO:0007669"/>
    <property type="project" value="UniProtKB-SubCell"/>
</dbReference>
<evidence type="ECO:0000313" key="3">
    <source>
        <dbReference type="EMBL" id="ERI81672.1"/>
    </source>
</evidence>
<keyword evidence="1" id="KW-0813">Transport</keyword>
<protein>
    <submittedName>
        <fullName evidence="3">TonB-dependent receptor plug domain protein</fullName>
    </submittedName>
</protein>
<dbReference type="InterPro" id="IPR023996">
    <property type="entry name" value="TonB-dep_OMP_SusC/RagA"/>
</dbReference>
<comment type="subcellular location">
    <subcellularLocation>
        <location evidence="1">Cell outer membrane</location>
        <topology evidence="1">Multi-pass membrane protein</topology>
    </subcellularLocation>
</comment>
<keyword evidence="1" id="KW-0812">Transmembrane</keyword>
<evidence type="ECO:0000256" key="1">
    <source>
        <dbReference type="PROSITE-ProRule" id="PRU01360"/>
    </source>
</evidence>
<evidence type="ECO:0000259" key="2">
    <source>
        <dbReference type="Pfam" id="PF07715"/>
    </source>
</evidence>
<organism evidence="3 4">
    <name type="scientific">Bacteroides pyogenes F0041</name>
    <dbReference type="NCBI Taxonomy" id="1321819"/>
    <lineage>
        <taxon>Bacteria</taxon>
        <taxon>Pseudomonadati</taxon>
        <taxon>Bacteroidota</taxon>
        <taxon>Bacteroidia</taxon>
        <taxon>Bacteroidales</taxon>
        <taxon>Bacteroidaceae</taxon>
        <taxon>Bacteroides</taxon>
    </lineage>
</organism>
<dbReference type="InterPro" id="IPR012910">
    <property type="entry name" value="Plug_dom"/>
</dbReference>
<dbReference type="SUPFAM" id="SSF56935">
    <property type="entry name" value="Porins"/>
    <property type="match status" value="1"/>
</dbReference>
<dbReference type="Gene3D" id="2.60.40.1120">
    <property type="entry name" value="Carboxypeptidase-like, regulatory domain"/>
    <property type="match status" value="1"/>
</dbReference>
<dbReference type="Gene3D" id="2.170.130.10">
    <property type="entry name" value="TonB-dependent receptor, plug domain"/>
    <property type="match status" value="1"/>
</dbReference>
<keyword evidence="1" id="KW-1134">Transmembrane beta strand</keyword>
<dbReference type="InterPro" id="IPR039426">
    <property type="entry name" value="TonB-dep_rcpt-like"/>
</dbReference>
<dbReference type="PATRIC" id="fig|1321819.3.peg.2828"/>
<comment type="caution">
    <text evidence="3">The sequence shown here is derived from an EMBL/GenBank/DDBJ whole genome shotgun (WGS) entry which is preliminary data.</text>
</comment>
<dbReference type="InterPro" id="IPR008969">
    <property type="entry name" value="CarboxyPept-like_regulatory"/>
</dbReference>
<keyword evidence="1" id="KW-0998">Cell outer membrane</keyword>
<reference evidence="3 4" key="1">
    <citation type="submission" date="2013-08" db="EMBL/GenBank/DDBJ databases">
        <authorList>
            <person name="Weinstock G."/>
            <person name="Sodergren E."/>
            <person name="Wylie T."/>
            <person name="Fulton L."/>
            <person name="Fulton R."/>
            <person name="Fronick C."/>
            <person name="O'Laughlin M."/>
            <person name="Godfrey J."/>
            <person name="Miner T."/>
            <person name="Herter B."/>
            <person name="Appelbaum E."/>
            <person name="Cordes M."/>
            <person name="Lek S."/>
            <person name="Wollam A."/>
            <person name="Pepin K.H."/>
            <person name="Palsikar V.B."/>
            <person name="Mitreva M."/>
            <person name="Wilson R.K."/>
        </authorList>
    </citation>
    <scope>NUCLEOTIDE SEQUENCE [LARGE SCALE GENOMIC DNA]</scope>
    <source>
        <strain evidence="3 4">F0041</strain>
    </source>
</reference>
<dbReference type="HOGENOM" id="CLU_004317_1_0_10"/>
<dbReference type="InterPro" id="IPR037066">
    <property type="entry name" value="Plug_dom_sf"/>
</dbReference>
<dbReference type="SUPFAM" id="SSF49464">
    <property type="entry name" value="Carboxypeptidase regulatory domain-like"/>
    <property type="match status" value="1"/>
</dbReference>
<name>U2DJJ2_9BACE</name>
<accession>U2DJJ2</accession>
<dbReference type="FunFam" id="2.60.40.1120:FF:000003">
    <property type="entry name" value="Outer membrane protein Omp121"/>
    <property type="match status" value="1"/>
</dbReference>
<proteinExistence type="inferred from homology"/>
<evidence type="ECO:0000313" key="4">
    <source>
        <dbReference type="Proteomes" id="UP000016496"/>
    </source>
</evidence>
<sequence length="1138" mass="128364">MKKFSVIFILAFLITHLYPLAIIAQEEKGREIMLEVKNERLPQVFKRLEKVTGYKIMFITEDVNKFGVNGTIRAKDIHDAMKQIIGNKPLEYIIDKQFITVTLKETDRTTESRQEETIKVQGKVVDENGFPVPGVNIRIHGTKQGTMTNLDGRYTVKVKPDDVLNFSFIGYRTEQIPVKGKATINLNLEPSSKNLDEVTVVAFGSQKKESVVSSIATIRPGELKTSSSDLTSSFAGKIPGMIAWQTGGLPGALTEDEMNTKFYVRGITSFQSNANSDPLILIDGVESSKLELSRLAVEDIESFSVLKDASATAMYGARGANGVILVTTKKGEEGSVYTTARYEIVIGKPTREIDVVPPITYMKMYNQAIMGRSNAGTPKYSVEHINRTASGRYPSWVYPTNDWYDILFKEQSVNHRAGATIRGGSKVIQYYASINYNRDQGMLKSDKLNDFDCNITNNQVGFRTNLNINLTSGIRLVINSSTNIDKYHGPVTDQSAAYSYAFNASPVDFAPIYPADANYSWPHIRFGTTATGAINPYMLNQQGYKERTRYSTTNKAEYIHNLSSLVKGLEVRLIASYVQSGYYDNTFTTSPYKYYLKKYDFETGKHTLAGVGNAMASKTLRVGGNNNSTDTRATYEGRIYHTAAWGEHQTSLTGVIQAYERTFTPISSVLNGMPQRNLTYSARGSYGYKDRYFGEISVGYNGSERFAEGNRMGVFPALGTAWVASNEKWMHPTSSWLSFLKLRFSWGKVGNDGIISTPRYVYLQDIGSTSSGTAKDVEAYKTAGSISRKIVNFYGDNNIQWEIAEQANLGIEAKFFKGLLEVQADLYQEFRHNILSKRYVIPANVGIEVPPLDNIGKTRSRGIDISAKIQHQFSNDFWMILNATATYNKVIYKEIEEATNKPIWQRMVGKEIHQAVGYIAEGVFRDQAEIDNSPRQDGDVMPGDIKYRDLNGDGVITVADATYIGYPETPRMIYGFSGFMNYKNFEFSFAFQGSGKRTFFINPKSISPFYGDHAMLTAIYEDHWSEYNMTSKPFWPRLSPKNIISHNPQEDWYSGAEVRKSTYFMRECSFLRCTSLQLAYNLPKKLLHNWKMQNIKFFISANNPFCFTNFKIWDVELGENGFNYPIQKTYSMGLNIRF</sequence>
<feature type="domain" description="TonB-dependent receptor plug" evidence="2">
    <location>
        <begin position="208"/>
        <end position="323"/>
    </location>
</feature>
<dbReference type="RefSeq" id="WP_021646820.1">
    <property type="nucleotide sequence ID" value="NZ_KE993153.1"/>
</dbReference>
<dbReference type="PROSITE" id="PS52016">
    <property type="entry name" value="TONB_DEPENDENT_REC_3"/>
    <property type="match status" value="1"/>
</dbReference>
<keyword evidence="3" id="KW-0675">Receptor</keyword>
<dbReference type="Pfam" id="PF13715">
    <property type="entry name" value="CarbopepD_reg_2"/>
    <property type="match status" value="1"/>
</dbReference>
<dbReference type="AlphaFoldDB" id="U2DJJ2"/>
<dbReference type="EMBL" id="AWSV01000155">
    <property type="protein sequence ID" value="ERI81672.1"/>
    <property type="molecule type" value="Genomic_DNA"/>
</dbReference>